<evidence type="ECO:0000313" key="6">
    <source>
        <dbReference type="EMBL" id="GIH82091.1"/>
    </source>
</evidence>
<keyword evidence="1 5" id="KW-0436">Ligase</keyword>
<dbReference type="InterPro" id="IPR014746">
    <property type="entry name" value="Gln_synth/guanido_kin_cat_dom"/>
</dbReference>
<keyword evidence="2 5" id="KW-0547">Nucleotide-binding</keyword>
<evidence type="ECO:0000256" key="5">
    <source>
        <dbReference type="HAMAP-Rule" id="MF_01609"/>
    </source>
</evidence>
<keyword evidence="7" id="KW-1185">Reference proteome</keyword>
<comment type="similarity">
    <text evidence="5">Belongs to the glutamate--cysteine ligase type 2 family. YbdK subfamily.</text>
</comment>
<reference evidence="6" key="1">
    <citation type="submission" date="2021-01" db="EMBL/GenBank/DDBJ databases">
        <title>Whole genome shotgun sequence of Planobispora rosea NBRC 15558.</title>
        <authorList>
            <person name="Komaki H."/>
            <person name="Tamura T."/>
        </authorList>
    </citation>
    <scope>NUCLEOTIDE SEQUENCE</scope>
    <source>
        <strain evidence="6">NBRC 15558</strain>
    </source>
</reference>
<protein>
    <recommendedName>
        <fullName evidence="5">Putative glutamate--cysteine ligase 2</fullName>
        <ecNumber evidence="5">6.3.2.2</ecNumber>
    </recommendedName>
    <alternativeName>
        <fullName evidence="5">Gamma-glutamylcysteine synthetase 2</fullName>
        <shortName evidence="5">GCS 2</shortName>
        <shortName evidence="5">Gamma-GCS 2</shortName>
    </alternativeName>
</protein>
<dbReference type="GO" id="GO:0004357">
    <property type="term" value="F:glutamate-cysteine ligase activity"/>
    <property type="evidence" value="ECO:0007669"/>
    <property type="project" value="UniProtKB-EC"/>
</dbReference>
<dbReference type="AlphaFoldDB" id="A0A8J3RSC4"/>
<dbReference type="GO" id="GO:0005524">
    <property type="term" value="F:ATP binding"/>
    <property type="evidence" value="ECO:0007669"/>
    <property type="project" value="UniProtKB-KW"/>
</dbReference>
<sequence length="365" mass="39057">MGVEEEFFLLEPHTGQTVPAVEQILAGIGSHELLQREIATCQIETATHPHTDLAALRRQLTGLRAELAGAARQAGCRLAACGTAPLEHSASDAPLTDDARYRRIAHAYGATCRGEKCCGCHVHIEVPEREEAVQVGNHLRPWLPTLLALTANSPFTAGGDSGYASWRAMTWGRWPSAALPPYLQDAAEHRMAVESLIGSGAILDEGMLYWLVRPSHHLPTVEVRVADVCATADEAALFAAIVRGLVMSVLSDIRAGRPAPRPPETLLEAAYWRAARDGLEGQGLDLITGALVPAWHLVEALLARITAALETAGDLGTVRDGLARLRVSGSGAVRQRAIYAQRRAMGDVVAWLSRQSAGEVALAAH</sequence>
<dbReference type="InterPro" id="IPR006336">
    <property type="entry name" value="GCS2"/>
</dbReference>
<keyword evidence="3 5" id="KW-0067">ATP-binding</keyword>
<dbReference type="EMBL" id="BOOI01000002">
    <property type="protein sequence ID" value="GIH82091.1"/>
    <property type="molecule type" value="Genomic_DNA"/>
</dbReference>
<dbReference type="NCBIfam" id="TIGR02050">
    <property type="entry name" value="gshA_cyan_rel"/>
    <property type="match status" value="1"/>
</dbReference>
<dbReference type="PANTHER" id="PTHR36510:SF1">
    <property type="entry name" value="GLUTAMATE--CYSTEINE LIGASE 2-RELATED"/>
    <property type="match status" value="1"/>
</dbReference>
<dbReference type="HAMAP" id="MF_01609">
    <property type="entry name" value="Glu_cys_ligase_2"/>
    <property type="match status" value="1"/>
</dbReference>
<gene>
    <name evidence="6" type="ORF">Pro02_04990</name>
</gene>
<comment type="caution">
    <text evidence="6">The sequence shown here is derived from an EMBL/GenBank/DDBJ whole genome shotgun (WGS) entry which is preliminary data.</text>
</comment>
<dbReference type="SUPFAM" id="SSF55931">
    <property type="entry name" value="Glutamine synthetase/guanido kinase"/>
    <property type="match status" value="1"/>
</dbReference>
<evidence type="ECO:0000313" key="7">
    <source>
        <dbReference type="Proteomes" id="UP000655044"/>
    </source>
</evidence>
<dbReference type="EC" id="6.3.2.2" evidence="5"/>
<dbReference type="PANTHER" id="PTHR36510">
    <property type="entry name" value="GLUTAMATE--CYSTEINE LIGASE 2-RELATED"/>
    <property type="match status" value="1"/>
</dbReference>
<dbReference type="Pfam" id="PF04107">
    <property type="entry name" value="GCS2"/>
    <property type="match status" value="1"/>
</dbReference>
<dbReference type="GO" id="GO:0042398">
    <property type="term" value="P:modified amino acid biosynthetic process"/>
    <property type="evidence" value="ECO:0007669"/>
    <property type="project" value="InterPro"/>
</dbReference>
<dbReference type="InterPro" id="IPR050141">
    <property type="entry name" value="GCL_type2/YbdK_subfam"/>
</dbReference>
<dbReference type="InterPro" id="IPR011793">
    <property type="entry name" value="YbdK"/>
</dbReference>
<comment type="function">
    <text evidence="5">ATP-dependent carboxylate-amine ligase which exhibits weak glutamate--cysteine ligase activity.</text>
</comment>
<comment type="catalytic activity">
    <reaction evidence="4 5">
        <text>L-cysteine + L-glutamate + ATP = gamma-L-glutamyl-L-cysteine + ADP + phosphate + H(+)</text>
        <dbReference type="Rhea" id="RHEA:13285"/>
        <dbReference type="ChEBI" id="CHEBI:15378"/>
        <dbReference type="ChEBI" id="CHEBI:29985"/>
        <dbReference type="ChEBI" id="CHEBI:30616"/>
        <dbReference type="ChEBI" id="CHEBI:35235"/>
        <dbReference type="ChEBI" id="CHEBI:43474"/>
        <dbReference type="ChEBI" id="CHEBI:58173"/>
        <dbReference type="ChEBI" id="CHEBI:456216"/>
        <dbReference type="EC" id="6.3.2.2"/>
    </reaction>
</comment>
<dbReference type="NCBIfam" id="NF010041">
    <property type="entry name" value="PRK13517.1-1"/>
    <property type="match status" value="1"/>
</dbReference>
<dbReference type="Gene3D" id="3.30.590.20">
    <property type="match status" value="1"/>
</dbReference>
<evidence type="ECO:0000256" key="3">
    <source>
        <dbReference type="ARBA" id="ARBA00022840"/>
    </source>
</evidence>
<evidence type="ECO:0000256" key="2">
    <source>
        <dbReference type="ARBA" id="ARBA00022741"/>
    </source>
</evidence>
<name>A0A8J3RSC4_PLARO</name>
<organism evidence="6 7">
    <name type="scientific">Planobispora rosea</name>
    <dbReference type="NCBI Taxonomy" id="35762"/>
    <lineage>
        <taxon>Bacteria</taxon>
        <taxon>Bacillati</taxon>
        <taxon>Actinomycetota</taxon>
        <taxon>Actinomycetes</taxon>
        <taxon>Streptosporangiales</taxon>
        <taxon>Streptosporangiaceae</taxon>
        <taxon>Planobispora</taxon>
    </lineage>
</organism>
<evidence type="ECO:0000256" key="4">
    <source>
        <dbReference type="ARBA" id="ARBA00048819"/>
    </source>
</evidence>
<evidence type="ECO:0000256" key="1">
    <source>
        <dbReference type="ARBA" id="ARBA00022598"/>
    </source>
</evidence>
<accession>A0A8J3RSC4</accession>
<proteinExistence type="inferred from homology"/>
<dbReference type="Proteomes" id="UP000655044">
    <property type="component" value="Unassembled WGS sequence"/>
</dbReference>